<accession>A0ABT6ZCC0</accession>
<dbReference type="RefSeq" id="WP_283715280.1">
    <property type="nucleotide sequence ID" value="NZ_JASJND010000003.1"/>
</dbReference>
<comment type="caution">
    <text evidence="3">The sequence shown here is derived from an EMBL/GenBank/DDBJ whole genome shotgun (WGS) entry which is preliminary data.</text>
</comment>
<evidence type="ECO:0000313" key="4">
    <source>
        <dbReference type="Proteomes" id="UP001321481"/>
    </source>
</evidence>
<sequence length="165" mass="17574">MVWTLGVSVVLVVTRATIPEVIILVILMLIGLAEVVRRGLILRKLVRKSRGVGGAHVQASDSQSQAPRPPEESGELIYPFTSEWLRGTAPGAITTIVAIVVVGLVGTVGIAIEGRPDYLFIWIPICAVMAGIAVVNLVSLREEDRRKGAPSITDRSGTSGKVGRK</sequence>
<protein>
    <submittedName>
        <fullName evidence="3">Uncharacterized protein</fullName>
    </submittedName>
</protein>
<keyword evidence="2" id="KW-1133">Transmembrane helix</keyword>
<keyword evidence="2" id="KW-0812">Transmembrane</keyword>
<feature type="region of interest" description="Disordered" evidence="1">
    <location>
        <begin position="146"/>
        <end position="165"/>
    </location>
</feature>
<keyword evidence="2" id="KW-0472">Membrane</keyword>
<gene>
    <name evidence="3" type="ORF">QNI14_04990</name>
</gene>
<evidence type="ECO:0000256" key="2">
    <source>
        <dbReference type="SAM" id="Phobius"/>
    </source>
</evidence>
<evidence type="ECO:0000256" key="1">
    <source>
        <dbReference type="SAM" id="MobiDB-lite"/>
    </source>
</evidence>
<feature type="transmembrane region" description="Helical" evidence="2">
    <location>
        <begin position="92"/>
        <end position="112"/>
    </location>
</feature>
<feature type="transmembrane region" description="Helical" evidence="2">
    <location>
        <begin position="21"/>
        <end position="40"/>
    </location>
</feature>
<name>A0ABT6ZCC0_9MICO</name>
<dbReference type="Proteomes" id="UP001321481">
    <property type="component" value="Unassembled WGS sequence"/>
</dbReference>
<reference evidence="3 4" key="1">
    <citation type="submission" date="2023-05" db="EMBL/GenBank/DDBJ databases">
        <title>Microbacterium dauci sp.nov., Isolated from Carrot Rhizosphere Soil.</title>
        <authorList>
            <person name="Xiao Z."/>
            <person name="Zheng J."/>
        </authorList>
    </citation>
    <scope>NUCLEOTIDE SEQUENCE [LARGE SCALE GENOMIC DNA]</scope>
    <source>
        <strain evidence="3 4">LX3-4</strain>
    </source>
</reference>
<proteinExistence type="predicted"/>
<feature type="transmembrane region" description="Helical" evidence="2">
    <location>
        <begin position="118"/>
        <end position="138"/>
    </location>
</feature>
<keyword evidence="4" id="KW-1185">Reference proteome</keyword>
<organism evidence="3 4">
    <name type="scientific">Microbacterium dauci</name>
    <dbReference type="NCBI Taxonomy" id="3048008"/>
    <lineage>
        <taxon>Bacteria</taxon>
        <taxon>Bacillati</taxon>
        <taxon>Actinomycetota</taxon>
        <taxon>Actinomycetes</taxon>
        <taxon>Micrococcales</taxon>
        <taxon>Microbacteriaceae</taxon>
        <taxon>Microbacterium</taxon>
    </lineage>
</organism>
<evidence type="ECO:0000313" key="3">
    <source>
        <dbReference type="EMBL" id="MDJ1113802.1"/>
    </source>
</evidence>
<dbReference type="EMBL" id="JASJND010000003">
    <property type="protein sequence ID" value="MDJ1113802.1"/>
    <property type="molecule type" value="Genomic_DNA"/>
</dbReference>